<evidence type="ECO:0000313" key="2">
    <source>
        <dbReference type="EMBL" id="CAD7447117.1"/>
    </source>
</evidence>
<reference evidence="2" key="1">
    <citation type="submission" date="2020-11" db="EMBL/GenBank/DDBJ databases">
        <authorList>
            <person name="Tran Van P."/>
        </authorList>
    </citation>
    <scope>NUCLEOTIDE SEQUENCE</scope>
</reference>
<sequence length="244" mass="27290">MTDTIKKHENTQYSGSQPFYSPQGQSSTAVSYTPTHTQTVYTYAAPGYIQQPGSVQVREGSPKQAPHGVYLGHTGALPAHTQQALNKPKNQDELKTNQVATFCSGQHVITAIRPGRTGLDRLARYNSPTLLRWNTRRGPLDREYGGNRYHYGLTKTSGIHQPRPLRTSHQHDYKTGKEWRVESSIPNQGIQSQIANRGWFNSQPSKREEGVNPSVSFGIQDAKPHFFLPLSRPPLLESISFLLV</sequence>
<dbReference type="EMBL" id="OD568567">
    <property type="protein sequence ID" value="CAD7447117.1"/>
    <property type="molecule type" value="Genomic_DNA"/>
</dbReference>
<evidence type="ECO:0000256" key="1">
    <source>
        <dbReference type="SAM" id="MobiDB-lite"/>
    </source>
</evidence>
<feature type="region of interest" description="Disordered" evidence="1">
    <location>
        <begin position="1"/>
        <end position="31"/>
    </location>
</feature>
<feature type="compositionally biased region" description="Basic and acidic residues" evidence="1">
    <location>
        <begin position="1"/>
        <end position="10"/>
    </location>
</feature>
<accession>A0A7R9F504</accession>
<proteinExistence type="predicted"/>
<name>A0A7R9F504_9NEOP</name>
<feature type="compositionally biased region" description="Polar residues" evidence="1">
    <location>
        <begin position="11"/>
        <end position="31"/>
    </location>
</feature>
<gene>
    <name evidence="2" type="ORF">TBIB3V08_LOCUS9433</name>
</gene>
<organism evidence="2">
    <name type="scientific">Timema bartmani</name>
    <dbReference type="NCBI Taxonomy" id="61472"/>
    <lineage>
        <taxon>Eukaryota</taxon>
        <taxon>Metazoa</taxon>
        <taxon>Ecdysozoa</taxon>
        <taxon>Arthropoda</taxon>
        <taxon>Hexapoda</taxon>
        <taxon>Insecta</taxon>
        <taxon>Pterygota</taxon>
        <taxon>Neoptera</taxon>
        <taxon>Polyneoptera</taxon>
        <taxon>Phasmatodea</taxon>
        <taxon>Timematodea</taxon>
        <taxon>Timematoidea</taxon>
        <taxon>Timematidae</taxon>
        <taxon>Timema</taxon>
    </lineage>
</organism>
<dbReference type="AlphaFoldDB" id="A0A7R9F504"/>
<protein>
    <submittedName>
        <fullName evidence="2">Uncharacterized protein</fullName>
    </submittedName>
</protein>